<comment type="similarity">
    <text evidence="1 22">Belongs to the short-chain dehydrogenases/reductases (SDR) family.</text>
</comment>
<dbReference type="PANTHER" id="PTHR44229:SF4">
    <property type="entry name" value="15-HYDROXYPROSTAGLANDIN DEHYDROGENASE [NAD(+)]"/>
    <property type="match status" value="1"/>
</dbReference>
<comment type="catalytic activity">
    <reaction evidence="15">
        <text>resolvin D2 + NAD(+) = 7-oxoresolvin D2 + NADH + H(+)</text>
        <dbReference type="Rhea" id="RHEA:53584"/>
        <dbReference type="ChEBI" id="CHEBI:15378"/>
        <dbReference type="ChEBI" id="CHEBI:57540"/>
        <dbReference type="ChEBI" id="CHEBI:57945"/>
        <dbReference type="ChEBI" id="CHEBI:133367"/>
        <dbReference type="ChEBI" id="CHEBI:137497"/>
    </reaction>
    <physiologicalReaction direction="left-to-right" evidence="15">
        <dbReference type="Rhea" id="RHEA:53585"/>
    </physiologicalReaction>
</comment>
<dbReference type="InterPro" id="IPR036291">
    <property type="entry name" value="NAD(P)-bd_dom_sf"/>
</dbReference>
<comment type="catalytic activity">
    <reaction evidence="19">
        <text>resolvin D2 + NAD(+) = 16-oxoresolvin D2 + NADH + H(+)</text>
        <dbReference type="Rhea" id="RHEA:53588"/>
        <dbReference type="ChEBI" id="CHEBI:15378"/>
        <dbReference type="ChEBI" id="CHEBI:57540"/>
        <dbReference type="ChEBI" id="CHEBI:57945"/>
        <dbReference type="ChEBI" id="CHEBI:133367"/>
        <dbReference type="ChEBI" id="CHEBI:137498"/>
    </reaction>
    <physiologicalReaction direction="left-to-right" evidence="19">
        <dbReference type="Rhea" id="RHEA:53589"/>
    </physiologicalReaction>
</comment>
<keyword evidence="24" id="KW-1185">Reference proteome</keyword>
<reference evidence="23" key="2">
    <citation type="submission" date="2020-11" db="EMBL/GenBank/DDBJ databases">
        <authorList>
            <person name="McCartney M.A."/>
            <person name="Auch B."/>
            <person name="Kono T."/>
            <person name="Mallez S."/>
            <person name="Becker A."/>
            <person name="Gohl D.M."/>
            <person name="Silverstein K.A.T."/>
            <person name="Koren S."/>
            <person name="Bechman K.B."/>
            <person name="Herman A."/>
            <person name="Abrahante J.E."/>
            <person name="Garbe J."/>
        </authorList>
    </citation>
    <scope>NUCLEOTIDE SEQUENCE</scope>
    <source>
        <strain evidence="23">Duluth1</strain>
        <tissue evidence="23">Whole animal</tissue>
    </source>
</reference>
<evidence type="ECO:0000313" key="23">
    <source>
        <dbReference type="EMBL" id="KAH3839470.1"/>
    </source>
</evidence>
<evidence type="ECO:0000256" key="21">
    <source>
        <dbReference type="ARBA" id="ARBA00049188"/>
    </source>
</evidence>
<reference evidence="23" key="1">
    <citation type="journal article" date="2019" name="bioRxiv">
        <title>The Genome of the Zebra Mussel, Dreissena polymorpha: A Resource for Invasive Species Research.</title>
        <authorList>
            <person name="McCartney M.A."/>
            <person name="Auch B."/>
            <person name="Kono T."/>
            <person name="Mallez S."/>
            <person name="Zhang Y."/>
            <person name="Obille A."/>
            <person name="Becker A."/>
            <person name="Abrahante J.E."/>
            <person name="Garbe J."/>
            <person name="Badalamenti J.P."/>
            <person name="Herman A."/>
            <person name="Mangelson H."/>
            <person name="Liachko I."/>
            <person name="Sullivan S."/>
            <person name="Sone E.D."/>
            <person name="Koren S."/>
            <person name="Silverstein K.A.T."/>
            <person name="Beckman K.B."/>
            <person name="Gohl D.M."/>
        </authorList>
    </citation>
    <scope>NUCLEOTIDE SEQUENCE</scope>
    <source>
        <strain evidence="23">Duluth1</strain>
        <tissue evidence="23">Whole animal</tissue>
    </source>
</reference>
<evidence type="ECO:0000256" key="11">
    <source>
        <dbReference type="ARBA" id="ARBA00048008"/>
    </source>
</evidence>
<comment type="catalytic activity">
    <reaction evidence="16">
        <text>lipoxin A4 + NAD(+) = 15-oxo-(5S,6R)-dihydroxy-(7E,9E,11Z,13E)-eicosatetraenoate + NADH + H(+)</text>
        <dbReference type="Rhea" id="RHEA:41572"/>
        <dbReference type="ChEBI" id="CHEBI:15378"/>
        <dbReference type="ChEBI" id="CHEBI:57540"/>
        <dbReference type="ChEBI" id="CHEBI:57945"/>
        <dbReference type="ChEBI" id="CHEBI:67026"/>
        <dbReference type="ChEBI" id="CHEBI:78311"/>
    </reaction>
    <physiologicalReaction direction="left-to-right" evidence="16">
        <dbReference type="Rhea" id="RHEA:41573"/>
    </physiologicalReaction>
</comment>
<evidence type="ECO:0000256" key="12">
    <source>
        <dbReference type="ARBA" id="ARBA00048140"/>
    </source>
</evidence>
<dbReference type="EMBL" id="JAIWYP010000004">
    <property type="protein sequence ID" value="KAH3839470.1"/>
    <property type="molecule type" value="Genomic_DNA"/>
</dbReference>
<dbReference type="GO" id="GO:0047034">
    <property type="term" value="F:15-hydroxyicosatetraenoate dehydrogenase activity"/>
    <property type="evidence" value="ECO:0007669"/>
    <property type="project" value="UniProtKB-EC"/>
</dbReference>
<evidence type="ECO:0000256" key="16">
    <source>
        <dbReference type="ARBA" id="ARBA00048535"/>
    </source>
</evidence>
<dbReference type="SUPFAM" id="SSF51735">
    <property type="entry name" value="NAD(P)-binding Rossmann-fold domains"/>
    <property type="match status" value="1"/>
</dbReference>
<comment type="catalytic activity">
    <reaction evidence="9">
        <text>prostaglandin E1 + NAD(+) = 15-oxoprostaglandin E1 + NADH + H(+)</text>
        <dbReference type="Rhea" id="RHEA:16477"/>
        <dbReference type="ChEBI" id="CHEBI:15378"/>
        <dbReference type="ChEBI" id="CHEBI:57397"/>
        <dbReference type="ChEBI" id="CHEBI:57401"/>
        <dbReference type="ChEBI" id="CHEBI:57540"/>
        <dbReference type="ChEBI" id="CHEBI:57945"/>
    </reaction>
    <physiologicalReaction direction="left-to-right" evidence="9">
        <dbReference type="Rhea" id="RHEA:16478"/>
    </physiologicalReaction>
</comment>
<dbReference type="PANTHER" id="PTHR44229">
    <property type="entry name" value="15-HYDROXYPROSTAGLANDIN DEHYDROGENASE [NAD(+)]"/>
    <property type="match status" value="1"/>
</dbReference>
<evidence type="ECO:0000256" key="20">
    <source>
        <dbReference type="ARBA" id="ARBA00049151"/>
    </source>
</evidence>
<evidence type="ECO:0000256" key="13">
    <source>
        <dbReference type="ARBA" id="ARBA00048144"/>
    </source>
</evidence>
<comment type="catalytic activity">
    <reaction evidence="20">
        <text>(15S)-hydroxy-(5Z,8Z,11Z,13E)-eicosatetraenoate + NAD(+) = 15-oxo-(5Z,8Z,11Z,13E)-eicosatetraenoate + NADH + H(+)</text>
        <dbReference type="Rhea" id="RHEA:23260"/>
        <dbReference type="ChEBI" id="CHEBI:15378"/>
        <dbReference type="ChEBI" id="CHEBI:57409"/>
        <dbReference type="ChEBI" id="CHEBI:57410"/>
        <dbReference type="ChEBI" id="CHEBI:57540"/>
        <dbReference type="ChEBI" id="CHEBI:57945"/>
        <dbReference type="EC" id="1.1.1.232"/>
    </reaction>
    <physiologicalReaction direction="left-to-right" evidence="20">
        <dbReference type="Rhea" id="RHEA:23261"/>
    </physiologicalReaction>
</comment>
<evidence type="ECO:0000256" key="1">
    <source>
        <dbReference type="ARBA" id="ARBA00006484"/>
    </source>
</evidence>
<comment type="catalytic activity">
    <reaction evidence="21">
        <text>resolvin E1 + NAD(+) = 18-oxo-resolvin E1 + NADH + H(+)</text>
        <dbReference type="Rhea" id="RHEA:49244"/>
        <dbReference type="ChEBI" id="CHEBI:15378"/>
        <dbReference type="ChEBI" id="CHEBI:57540"/>
        <dbReference type="ChEBI" id="CHEBI:57945"/>
        <dbReference type="ChEBI" id="CHEBI:91000"/>
        <dbReference type="ChEBI" id="CHEBI:91001"/>
    </reaction>
    <physiologicalReaction direction="left-to-right" evidence="21">
        <dbReference type="Rhea" id="RHEA:49245"/>
    </physiologicalReaction>
</comment>
<protein>
    <recommendedName>
        <fullName evidence="5">15-hydroxyprostaglandin dehydrogenase [NAD(+)]</fullName>
        <ecNumber evidence="3">1.1.1.141</ecNumber>
        <ecNumber evidence="4">1.1.1.232</ecNumber>
    </recommendedName>
    <alternativeName>
        <fullName evidence="7">Eicosanoid/docosanoid dehydrogenase [NAD(+)]</fullName>
    </alternativeName>
    <alternativeName>
        <fullName evidence="6">Prostaglandin dehydrogenase 1</fullName>
    </alternativeName>
</protein>
<dbReference type="Proteomes" id="UP000828390">
    <property type="component" value="Unassembled WGS sequence"/>
</dbReference>
<dbReference type="EC" id="1.1.1.141" evidence="3"/>
<evidence type="ECO:0000256" key="22">
    <source>
        <dbReference type="RuleBase" id="RU000363"/>
    </source>
</evidence>
<dbReference type="FunFam" id="3.40.50.720:FF:000149">
    <property type="entry name" value="15-hydroxyprostaglandin dehydrogenase [NAD(+)]"/>
    <property type="match status" value="1"/>
</dbReference>
<proteinExistence type="inferred from homology"/>
<dbReference type="PROSITE" id="PS00061">
    <property type="entry name" value="ADH_SHORT"/>
    <property type="match status" value="1"/>
</dbReference>
<dbReference type="Gene3D" id="3.40.50.720">
    <property type="entry name" value="NAD(P)-binding Rossmann-like Domain"/>
    <property type="match status" value="1"/>
</dbReference>
<dbReference type="GO" id="GO:0005737">
    <property type="term" value="C:cytoplasm"/>
    <property type="evidence" value="ECO:0007669"/>
    <property type="project" value="TreeGrafter"/>
</dbReference>
<evidence type="ECO:0000313" key="24">
    <source>
        <dbReference type="Proteomes" id="UP000828390"/>
    </source>
</evidence>
<comment type="catalytic activity">
    <reaction evidence="10">
        <text>resolvin D1 + NAD(+) = 8-oxoresolvin D1 + NADH + H(+)</text>
        <dbReference type="Rhea" id="RHEA:50124"/>
        <dbReference type="ChEBI" id="CHEBI:15378"/>
        <dbReference type="ChEBI" id="CHEBI:57540"/>
        <dbReference type="ChEBI" id="CHEBI:57945"/>
        <dbReference type="ChEBI" id="CHEBI:132079"/>
        <dbReference type="ChEBI" id="CHEBI:132080"/>
    </reaction>
    <physiologicalReaction direction="left-to-right" evidence="10">
        <dbReference type="Rhea" id="RHEA:50125"/>
    </physiologicalReaction>
</comment>
<evidence type="ECO:0000256" key="3">
    <source>
        <dbReference type="ARBA" id="ARBA00038968"/>
    </source>
</evidence>
<gene>
    <name evidence="23" type="ORF">DPMN_112901</name>
</gene>
<evidence type="ECO:0000256" key="18">
    <source>
        <dbReference type="ARBA" id="ARBA00048739"/>
    </source>
</evidence>
<comment type="catalytic activity">
    <reaction evidence="14">
        <text>resolvin D1 + NAD(+) = 17-oxoresolvin D1 + NADH + H(+)</text>
        <dbReference type="Rhea" id="RHEA:50128"/>
        <dbReference type="ChEBI" id="CHEBI:15378"/>
        <dbReference type="ChEBI" id="CHEBI:57540"/>
        <dbReference type="ChEBI" id="CHEBI:57945"/>
        <dbReference type="ChEBI" id="CHEBI:132079"/>
        <dbReference type="ChEBI" id="CHEBI:132081"/>
    </reaction>
    <physiologicalReaction direction="left-to-right" evidence="14">
        <dbReference type="Rhea" id="RHEA:50129"/>
    </physiologicalReaction>
</comment>
<sequence>MIIADVVAIVTGGARGLGKAFSTELLKQGARVCLVDINEAEGRTTESTLQQQFGRDKTFFMKCDVTSEAEIKDVWKRAVDKFQRVNLMVNNAGIMNENLFAKTMEINAIAPMRGTLLAFDNMRKDRGGHGGLIINVASTAGLFPVFFMPTYTASKYAIVGFTRSWAMNPRQSEYGVSFAVLCPAFTDTAMMSSAFDTESPSTVTENKELVRSLIDKVGINTIDDVARAFVELVEKEDNNGAVVTVDSKLGTVYRFTQHPYKL</sequence>
<comment type="catalytic activity">
    <reaction evidence="11">
        <text>14-hydroxy-(4Z,7Z,10Z,12E,16Z,19Z)-docosahexaenoate + NAD(+) = 14-oxo-(4Z,7Z,10Z,12E,16Z,19Z)-docosahexaenoate + NADH + H(+)</text>
        <dbReference type="Rhea" id="RHEA:48952"/>
        <dbReference type="ChEBI" id="CHEBI:15378"/>
        <dbReference type="ChEBI" id="CHEBI:57540"/>
        <dbReference type="ChEBI" id="CHEBI:57945"/>
        <dbReference type="ChEBI" id="CHEBI:90866"/>
        <dbReference type="ChEBI" id="CHEBI:90867"/>
    </reaction>
    <physiologicalReaction direction="left-to-right" evidence="11">
        <dbReference type="Rhea" id="RHEA:48953"/>
    </physiologicalReaction>
</comment>
<keyword evidence="2" id="KW-0560">Oxidoreductase</keyword>
<dbReference type="GO" id="GO:0016404">
    <property type="term" value="F:15-hydroxyprostaglandin dehydrogenase (NAD+) activity"/>
    <property type="evidence" value="ECO:0007669"/>
    <property type="project" value="UniProtKB-EC"/>
</dbReference>
<evidence type="ECO:0000256" key="17">
    <source>
        <dbReference type="ARBA" id="ARBA00048611"/>
    </source>
</evidence>
<dbReference type="Pfam" id="PF00106">
    <property type="entry name" value="adh_short"/>
    <property type="match status" value="1"/>
</dbReference>
<evidence type="ECO:0000256" key="15">
    <source>
        <dbReference type="ARBA" id="ARBA00048393"/>
    </source>
</evidence>
<organism evidence="23 24">
    <name type="scientific">Dreissena polymorpha</name>
    <name type="common">Zebra mussel</name>
    <name type="synonym">Mytilus polymorpha</name>
    <dbReference type="NCBI Taxonomy" id="45954"/>
    <lineage>
        <taxon>Eukaryota</taxon>
        <taxon>Metazoa</taxon>
        <taxon>Spiralia</taxon>
        <taxon>Lophotrochozoa</taxon>
        <taxon>Mollusca</taxon>
        <taxon>Bivalvia</taxon>
        <taxon>Autobranchia</taxon>
        <taxon>Heteroconchia</taxon>
        <taxon>Euheterodonta</taxon>
        <taxon>Imparidentia</taxon>
        <taxon>Neoheterodontei</taxon>
        <taxon>Myida</taxon>
        <taxon>Dreissenoidea</taxon>
        <taxon>Dreissenidae</taxon>
        <taxon>Dreissena</taxon>
    </lineage>
</organism>
<dbReference type="PRINTS" id="PR00080">
    <property type="entry name" value="SDRFAMILY"/>
</dbReference>
<accession>A0A9D4KH61</accession>
<evidence type="ECO:0000256" key="5">
    <source>
        <dbReference type="ARBA" id="ARBA00040276"/>
    </source>
</evidence>
<dbReference type="PRINTS" id="PR00081">
    <property type="entry name" value="GDHRDH"/>
</dbReference>
<evidence type="ECO:0000256" key="8">
    <source>
        <dbReference type="ARBA" id="ARBA00045705"/>
    </source>
</evidence>
<dbReference type="InterPro" id="IPR020904">
    <property type="entry name" value="Sc_DH/Rdtase_CS"/>
</dbReference>
<comment type="catalytic activity">
    <reaction evidence="12">
        <text>15-oxo-(5S,6R)-dihydroxy-(7E,9E,11Z)-eicosatrienoate + NADH + H(+) = (5S,6R,15S)-trihydroxy-(7E,9E,11Z)-eicosatrienoate + NAD(+)</text>
        <dbReference type="Rhea" id="RHEA:41596"/>
        <dbReference type="ChEBI" id="CHEBI:15378"/>
        <dbReference type="ChEBI" id="CHEBI:57540"/>
        <dbReference type="ChEBI" id="CHEBI:57945"/>
        <dbReference type="ChEBI" id="CHEBI:78325"/>
        <dbReference type="ChEBI" id="CHEBI:78329"/>
    </reaction>
    <physiologicalReaction direction="left-to-right" evidence="12">
        <dbReference type="Rhea" id="RHEA:41597"/>
    </physiologicalReaction>
</comment>
<dbReference type="InterPro" id="IPR002347">
    <property type="entry name" value="SDR_fam"/>
</dbReference>
<comment type="caution">
    <text evidence="23">The sequence shown here is derived from an EMBL/GenBank/DDBJ whole genome shotgun (WGS) entry which is preliminary data.</text>
</comment>
<evidence type="ECO:0000256" key="9">
    <source>
        <dbReference type="ARBA" id="ARBA00047325"/>
    </source>
</evidence>
<evidence type="ECO:0000256" key="7">
    <source>
        <dbReference type="ARBA" id="ARBA00042026"/>
    </source>
</evidence>
<comment type="function">
    <text evidence="8">Catalyzes the NAD-dependent dehydrogenation (oxidation) of a broad array of hydroxylated polyunsaturated fatty acids (mainly eicosanoids and docosanoids, including prostaglandins, lipoxins and resolvins), yielding their corresponding keto (oxo) metabolites. Decreases the levels of the pro-proliferative prostaglandins such as prostaglandin E2 (whose activity is increased in cancer because of an increase in the expression of cyclooxygenase 2) and generates oxo-fatty acid products that can profoundly influence cell function by abrogating pro-inflammatory cytokine expression. Converts resolvins E1, D1 and D2 to their oxo products, which represents a mode of resolvin inactivation. Resolvin E1 plays important roles during the resolution phase of acute inflammation, while resolvins D1 and D2 have a unique role in obesity-induced adipose inflammation.</text>
</comment>
<name>A0A9D4KH61_DREPO</name>
<evidence type="ECO:0000256" key="4">
    <source>
        <dbReference type="ARBA" id="ARBA00039060"/>
    </source>
</evidence>
<dbReference type="EC" id="1.1.1.232" evidence="4"/>
<comment type="catalytic activity">
    <reaction evidence="13">
        <text>(11R)-hydroxy-(5Z,8Z,12E,14Z)-eicosatetraenoate + NAD(+) = 11-oxo-(5Z,8Z,12E,14Z)-eicosatetraenoate + NADH + H(+)</text>
        <dbReference type="Rhea" id="RHEA:48640"/>
        <dbReference type="ChEBI" id="CHEBI:15378"/>
        <dbReference type="ChEBI" id="CHEBI:57540"/>
        <dbReference type="ChEBI" id="CHEBI:57945"/>
        <dbReference type="ChEBI" id="CHEBI:78836"/>
        <dbReference type="ChEBI" id="CHEBI:90697"/>
    </reaction>
    <physiologicalReaction direction="left-to-right" evidence="13">
        <dbReference type="Rhea" id="RHEA:48641"/>
    </physiologicalReaction>
</comment>
<evidence type="ECO:0000256" key="19">
    <source>
        <dbReference type="ARBA" id="ARBA00048921"/>
    </source>
</evidence>
<evidence type="ECO:0000256" key="2">
    <source>
        <dbReference type="ARBA" id="ARBA00023002"/>
    </source>
</evidence>
<comment type="catalytic activity">
    <reaction evidence="18">
        <text>prostaglandin E2 + NAD(+) = 15-oxoprostaglandin E2 + NADH + H(+)</text>
        <dbReference type="Rhea" id="RHEA:11876"/>
        <dbReference type="ChEBI" id="CHEBI:15378"/>
        <dbReference type="ChEBI" id="CHEBI:57400"/>
        <dbReference type="ChEBI" id="CHEBI:57540"/>
        <dbReference type="ChEBI" id="CHEBI:57945"/>
        <dbReference type="ChEBI" id="CHEBI:606564"/>
        <dbReference type="EC" id="1.1.1.141"/>
    </reaction>
    <physiologicalReaction direction="left-to-right" evidence="18">
        <dbReference type="Rhea" id="RHEA:11877"/>
    </physiologicalReaction>
</comment>
<evidence type="ECO:0000256" key="10">
    <source>
        <dbReference type="ARBA" id="ARBA00047672"/>
    </source>
</evidence>
<evidence type="ECO:0000256" key="6">
    <source>
        <dbReference type="ARBA" id="ARBA00041812"/>
    </source>
</evidence>
<evidence type="ECO:0000256" key="14">
    <source>
        <dbReference type="ARBA" id="ARBA00048170"/>
    </source>
</evidence>
<comment type="catalytic activity">
    <reaction evidence="17">
        <text>prostaglandin A1 + NAD(+) = 15-oxo-prostaglandin A1 + NADH + H(+)</text>
        <dbReference type="Rhea" id="RHEA:41263"/>
        <dbReference type="ChEBI" id="CHEBI:15378"/>
        <dbReference type="ChEBI" id="CHEBI:57398"/>
        <dbReference type="ChEBI" id="CHEBI:57540"/>
        <dbReference type="ChEBI" id="CHEBI:57945"/>
        <dbReference type="ChEBI" id="CHEBI:85072"/>
    </reaction>
    <physiologicalReaction direction="left-to-right" evidence="17">
        <dbReference type="Rhea" id="RHEA:41264"/>
    </physiologicalReaction>
</comment>
<dbReference type="AlphaFoldDB" id="A0A9D4KH61"/>